<comment type="function">
    <text evidence="3">PPIases accelerate the folding of proteins. It catalyzes the cis-trans isomerization of proline imidic peptide bonds in oligopeptides.</text>
</comment>
<comment type="caution">
    <text evidence="5">The sequence shown here is derived from an EMBL/GenBank/DDBJ whole genome shotgun (WGS) entry which is preliminary data.</text>
</comment>
<feature type="domain" description="PPIase cyclophilin-type" evidence="4">
    <location>
        <begin position="20"/>
        <end position="179"/>
    </location>
</feature>
<dbReference type="InterPro" id="IPR044665">
    <property type="entry name" value="E_coli_cyclophilin_A-like"/>
</dbReference>
<dbReference type="AlphaFoldDB" id="A0A8I0MVS3"/>
<keyword evidence="3" id="KW-0732">Signal</keyword>
<sequence length="254" mass="27467">MFKLNTLLLASAMLGSVTANATIVEFQTSHGSFQVNLYDQSTPKTVENFLQYVNNERYSDTVIHRVIPEFVVQGGGFTYEGKVPLDAIETYNAVENEPKWSNVKGTIAMAKVAYKPDSATSQWFINLEDNSSNLDVENGGYTVFGQVIGDGMEVLEAIAQIPRCGNVPLVNFTDEQCKDTETDPGAANFVTLNAITVLDDDPNSAAGLTQKANTLIDQVTDKPSTDQDSGSSGGSMFAGLFLLAAALGFRRRVK</sequence>
<gene>
    <name evidence="5" type="ORF">PPEP_a1171</name>
</gene>
<evidence type="ECO:0000256" key="2">
    <source>
        <dbReference type="ARBA" id="ARBA00023235"/>
    </source>
</evidence>
<accession>A0A8I0MVS3</accession>
<dbReference type="EMBL" id="AQHF01000020">
    <property type="protein sequence ID" value="MBE0346135.1"/>
    <property type="molecule type" value="Genomic_DNA"/>
</dbReference>
<feature type="signal peptide" evidence="3">
    <location>
        <begin position="1"/>
        <end position="21"/>
    </location>
</feature>
<dbReference type="SUPFAM" id="SSF50891">
    <property type="entry name" value="Cyclophilin-like"/>
    <property type="match status" value="1"/>
</dbReference>
<name>A0A8I0MVS3_9GAMM</name>
<evidence type="ECO:0000256" key="3">
    <source>
        <dbReference type="RuleBase" id="RU363019"/>
    </source>
</evidence>
<evidence type="ECO:0000313" key="5">
    <source>
        <dbReference type="EMBL" id="MBE0346135.1"/>
    </source>
</evidence>
<dbReference type="Pfam" id="PF00160">
    <property type="entry name" value="Pro_isomerase"/>
    <property type="match status" value="1"/>
</dbReference>
<dbReference type="Proteomes" id="UP000660708">
    <property type="component" value="Unassembled WGS sequence"/>
</dbReference>
<feature type="chain" id="PRO_5034621694" description="Peptidyl-prolyl cis-trans isomerase" evidence="3">
    <location>
        <begin position="22"/>
        <end position="254"/>
    </location>
</feature>
<keyword evidence="2 3" id="KW-0413">Isomerase</keyword>
<dbReference type="PRINTS" id="PR00153">
    <property type="entry name" value="CSAPPISMRASE"/>
</dbReference>
<dbReference type="Gene3D" id="2.40.100.10">
    <property type="entry name" value="Cyclophilin-like"/>
    <property type="match status" value="1"/>
</dbReference>
<keyword evidence="1 3" id="KW-0697">Rotamase</keyword>
<comment type="catalytic activity">
    <reaction evidence="3">
        <text>[protein]-peptidylproline (omega=180) = [protein]-peptidylproline (omega=0)</text>
        <dbReference type="Rhea" id="RHEA:16237"/>
        <dbReference type="Rhea" id="RHEA-COMP:10747"/>
        <dbReference type="Rhea" id="RHEA-COMP:10748"/>
        <dbReference type="ChEBI" id="CHEBI:83833"/>
        <dbReference type="ChEBI" id="CHEBI:83834"/>
        <dbReference type="EC" id="5.2.1.8"/>
    </reaction>
</comment>
<dbReference type="PROSITE" id="PS50072">
    <property type="entry name" value="CSA_PPIASE_2"/>
    <property type="match status" value="1"/>
</dbReference>
<evidence type="ECO:0000313" key="6">
    <source>
        <dbReference type="Proteomes" id="UP000660708"/>
    </source>
</evidence>
<keyword evidence="6" id="KW-1185">Reference proteome</keyword>
<evidence type="ECO:0000256" key="1">
    <source>
        <dbReference type="ARBA" id="ARBA00023110"/>
    </source>
</evidence>
<dbReference type="GO" id="GO:0003755">
    <property type="term" value="F:peptidyl-prolyl cis-trans isomerase activity"/>
    <property type="evidence" value="ECO:0007669"/>
    <property type="project" value="UniProtKB-UniRule"/>
</dbReference>
<dbReference type="PANTHER" id="PTHR43246">
    <property type="entry name" value="PEPTIDYL-PROLYL CIS-TRANS ISOMERASE CYP38, CHLOROPLASTIC"/>
    <property type="match status" value="1"/>
</dbReference>
<organism evidence="5 6">
    <name type="scientific">Pseudoalteromonas peptidolytica F12-50-A1</name>
    <dbReference type="NCBI Taxonomy" id="1315280"/>
    <lineage>
        <taxon>Bacteria</taxon>
        <taxon>Pseudomonadati</taxon>
        <taxon>Pseudomonadota</taxon>
        <taxon>Gammaproteobacteria</taxon>
        <taxon>Alteromonadales</taxon>
        <taxon>Pseudoalteromonadaceae</taxon>
        <taxon>Pseudoalteromonas</taxon>
    </lineage>
</organism>
<proteinExistence type="inferred from homology"/>
<dbReference type="EC" id="5.2.1.8" evidence="3"/>
<reference evidence="5 6" key="1">
    <citation type="submission" date="2015-06" db="EMBL/GenBank/DDBJ databases">
        <title>Genome sequence of Pseudoalteromonas peptidolytica.</title>
        <authorList>
            <person name="Xie B.-B."/>
            <person name="Rong J.-C."/>
            <person name="Qin Q.-L."/>
            <person name="Zhang Y.-Z."/>
        </authorList>
    </citation>
    <scope>NUCLEOTIDE SEQUENCE [LARGE SCALE GENOMIC DNA]</scope>
    <source>
        <strain evidence="5 6">F12-50-A1</strain>
    </source>
</reference>
<dbReference type="RefSeq" id="WP_147390991.1">
    <property type="nucleotide sequence ID" value="NZ_AQHF01000020.1"/>
</dbReference>
<protein>
    <recommendedName>
        <fullName evidence="3">Peptidyl-prolyl cis-trans isomerase</fullName>
        <shortName evidence="3">PPIase</shortName>
        <ecNumber evidence="3">5.2.1.8</ecNumber>
    </recommendedName>
</protein>
<comment type="similarity">
    <text evidence="3">Belongs to the cyclophilin-type PPIase family.</text>
</comment>
<dbReference type="InterPro" id="IPR002130">
    <property type="entry name" value="Cyclophilin-type_PPIase_dom"/>
</dbReference>
<evidence type="ECO:0000259" key="4">
    <source>
        <dbReference type="PROSITE" id="PS50072"/>
    </source>
</evidence>
<dbReference type="InterPro" id="IPR029000">
    <property type="entry name" value="Cyclophilin-like_dom_sf"/>
</dbReference>